<dbReference type="FunFam" id="3.90.190.10:FF:000035">
    <property type="entry name" value="Tyrosine phosphatase, putative"/>
    <property type="match status" value="1"/>
</dbReference>
<feature type="domain" description="Tyrosine-protein phosphatase" evidence="10">
    <location>
        <begin position="107"/>
        <end position="260"/>
    </location>
</feature>
<feature type="transmembrane region" description="Helical" evidence="9">
    <location>
        <begin position="274"/>
        <end position="291"/>
    </location>
</feature>
<evidence type="ECO:0000256" key="6">
    <source>
        <dbReference type="ARBA" id="ARBA00047342"/>
    </source>
</evidence>
<keyword evidence="12" id="KW-1185">Reference proteome</keyword>
<feature type="compositionally biased region" description="Basic and acidic residues" evidence="8">
    <location>
        <begin position="10"/>
        <end position="19"/>
    </location>
</feature>
<dbReference type="AlphaFoldDB" id="A0A9P7H1V1"/>
<gene>
    <name evidence="11" type="ORF">KAF25_002624</name>
</gene>
<dbReference type="InterPro" id="IPR004861">
    <property type="entry name" value="Siw14-like"/>
</dbReference>
<comment type="catalytic activity">
    <reaction evidence="6">
        <text>5-diphospho-1D-myo-inositol 1,2,3,4,6-pentakisphosphate + H2O = 1D-myo-inositol hexakisphosphate + phosphate + H(+)</text>
        <dbReference type="Rhea" id="RHEA:22384"/>
        <dbReference type="ChEBI" id="CHEBI:15377"/>
        <dbReference type="ChEBI" id="CHEBI:15378"/>
        <dbReference type="ChEBI" id="CHEBI:43474"/>
        <dbReference type="ChEBI" id="CHEBI:58130"/>
        <dbReference type="ChEBI" id="CHEBI:58628"/>
        <dbReference type="EC" id="3.6.1.52"/>
    </reaction>
    <physiologicalReaction direction="left-to-right" evidence="6">
        <dbReference type="Rhea" id="RHEA:22385"/>
    </physiologicalReaction>
</comment>
<dbReference type="InterPro" id="IPR029021">
    <property type="entry name" value="Prot-tyrosine_phosphatase-like"/>
</dbReference>
<name>A0A9P7H1V1_9HYPO</name>
<feature type="region of interest" description="Disordered" evidence="8">
    <location>
        <begin position="1"/>
        <end position="46"/>
    </location>
</feature>
<feature type="compositionally biased region" description="Polar residues" evidence="8">
    <location>
        <begin position="20"/>
        <end position="29"/>
    </location>
</feature>
<keyword evidence="9" id="KW-1133">Transmembrane helix</keyword>
<evidence type="ECO:0000256" key="8">
    <source>
        <dbReference type="SAM" id="MobiDB-lite"/>
    </source>
</evidence>
<evidence type="ECO:0000313" key="11">
    <source>
        <dbReference type="EMBL" id="KAG5660981.1"/>
    </source>
</evidence>
<dbReference type="EMBL" id="JAGPUO010000008">
    <property type="protein sequence ID" value="KAG5660981.1"/>
    <property type="molecule type" value="Genomic_DNA"/>
</dbReference>
<dbReference type="PANTHER" id="PTHR31126:SF48">
    <property type="entry name" value="INOSITOL PHOSPHATASE SIW14"/>
    <property type="match status" value="1"/>
</dbReference>
<dbReference type="SUPFAM" id="SSF52799">
    <property type="entry name" value="(Phosphotyrosine protein) phosphatases II"/>
    <property type="match status" value="1"/>
</dbReference>
<dbReference type="Proteomes" id="UP000782241">
    <property type="component" value="Unassembled WGS sequence"/>
</dbReference>
<dbReference type="GO" id="GO:0052840">
    <property type="term" value="F:inositol diphosphate tetrakisphosphate diphosphatase activity"/>
    <property type="evidence" value="ECO:0007669"/>
    <property type="project" value="TreeGrafter"/>
</dbReference>
<dbReference type="GO" id="GO:0016791">
    <property type="term" value="F:phosphatase activity"/>
    <property type="evidence" value="ECO:0007669"/>
    <property type="project" value="TreeGrafter"/>
</dbReference>
<dbReference type="EC" id="3.6.1.52" evidence="2"/>
<dbReference type="Gene3D" id="3.90.190.10">
    <property type="entry name" value="Protein tyrosine phosphatase superfamily"/>
    <property type="match status" value="1"/>
</dbReference>
<reference evidence="11" key="1">
    <citation type="submission" date="2021-04" db="EMBL/GenBank/DDBJ databases">
        <title>Draft genome of Fusarium avenaceum strain F156N33, isolated from an atmospheric sample in Virginia.</title>
        <authorList>
            <person name="Yang S."/>
            <person name="Vinatzer B.A."/>
            <person name="Coleman J."/>
        </authorList>
    </citation>
    <scope>NUCLEOTIDE SEQUENCE</scope>
    <source>
        <strain evidence="11">F156N33</strain>
    </source>
</reference>
<comment type="caution">
    <text evidence="11">The sequence shown here is derived from an EMBL/GenBank/DDBJ whole genome shotgun (WGS) entry which is preliminary data.</text>
</comment>
<sequence>MASKRNSRLFVDEPTHTKEGQQTPNGTQFRSRQGSRSSSRDDMLQEVDAALLNGGDTNRSQGFAAVNMEPSLSASSSRTSDSSASSTTTYQPLSSEYIAPLNGRPHNFGIVVPGVYRSSFPRSHDFEYIKGLGLKTIVTLVKKEDLDHDLETFVSREGIRQVVFNMKGTKKEAIPLSTMKAILSIVLDKSNYPLLIHCNHGKHRTGCVVGIVRKVAGWDAESVVAEYKSYAEPKAREVDVTYLDDFQISSLVISNNNAPKDICTKCGRMQPRTFFRAVIFSTCVLLLWFLSGSRISTATRPDHLLL</sequence>
<comment type="catalytic activity">
    <reaction evidence="7">
        <text>1,5-bis(diphospho)-1D-myo-inositol 2,3,4,6-tetrakisphosphate + H2O = 1-diphospho-1D-myo-inositol 2,3,4,5,6-pentakisphosphate + phosphate + 2 H(+)</text>
        <dbReference type="Rhea" id="RHEA:79699"/>
        <dbReference type="ChEBI" id="CHEBI:15377"/>
        <dbReference type="ChEBI" id="CHEBI:15378"/>
        <dbReference type="ChEBI" id="CHEBI:43474"/>
        <dbReference type="ChEBI" id="CHEBI:74946"/>
        <dbReference type="ChEBI" id="CHEBI:77983"/>
        <dbReference type="EC" id="3.6.1.52"/>
    </reaction>
    <physiologicalReaction direction="left-to-right" evidence="7">
        <dbReference type="Rhea" id="RHEA:79700"/>
    </physiologicalReaction>
</comment>
<dbReference type="Pfam" id="PF03162">
    <property type="entry name" value="Y_phosphatase2"/>
    <property type="match status" value="1"/>
</dbReference>
<comment type="subcellular location">
    <subcellularLocation>
        <location evidence="1">Cytoplasm</location>
    </subcellularLocation>
</comment>
<keyword evidence="3" id="KW-0963">Cytoplasm</keyword>
<comment type="similarity">
    <text evidence="5">Belongs to the protein-tyrosine phosphatase family. Atypical dual-specificity phosphatase Siw14-like subfamily.</text>
</comment>
<feature type="compositionally biased region" description="Low complexity" evidence="8">
    <location>
        <begin position="71"/>
        <end position="89"/>
    </location>
</feature>
<dbReference type="PROSITE" id="PS50054">
    <property type="entry name" value="TYR_PHOSPHATASE_DUAL"/>
    <property type="match status" value="1"/>
</dbReference>
<dbReference type="GO" id="GO:0005737">
    <property type="term" value="C:cytoplasm"/>
    <property type="evidence" value="ECO:0007669"/>
    <property type="project" value="UniProtKB-SubCell"/>
</dbReference>
<dbReference type="InterPro" id="IPR020422">
    <property type="entry name" value="TYR_PHOSPHATASE_DUAL_dom"/>
</dbReference>
<evidence type="ECO:0000256" key="7">
    <source>
        <dbReference type="ARBA" id="ARBA00047927"/>
    </source>
</evidence>
<evidence type="ECO:0000256" key="5">
    <source>
        <dbReference type="ARBA" id="ARBA00044949"/>
    </source>
</evidence>
<accession>A0A9P7H1V1</accession>
<evidence type="ECO:0000256" key="3">
    <source>
        <dbReference type="ARBA" id="ARBA00022490"/>
    </source>
</evidence>
<keyword evidence="4" id="KW-0378">Hydrolase</keyword>
<evidence type="ECO:0000256" key="2">
    <source>
        <dbReference type="ARBA" id="ARBA00012527"/>
    </source>
</evidence>
<evidence type="ECO:0000256" key="1">
    <source>
        <dbReference type="ARBA" id="ARBA00004496"/>
    </source>
</evidence>
<dbReference type="PANTHER" id="PTHR31126">
    <property type="entry name" value="TYROSINE-PROTEIN PHOSPHATASE"/>
    <property type="match status" value="1"/>
</dbReference>
<keyword evidence="9" id="KW-0812">Transmembrane</keyword>
<keyword evidence="9" id="KW-0472">Membrane</keyword>
<evidence type="ECO:0000256" key="9">
    <source>
        <dbReference type="SAM" id="Phobius"/>
    </source>
</evidence>
<protein>
    <recommendedName>
        <fullName evidence="2">diphosphoinositol-polyphosphate diphosphatase</fullName>
        <ecNumber evidence="2">3.6.1.52</ecNumber>
    </recommendedName>
</protein>
<evidence type="ECO:0000313" key="12">
    <source>
        <dbReference type="Proteomes" id="UP000782241"/>
    </source>
</evidence>
<organism evidence="11 12">
    <name type="scientific">Fusarium avenaceum</name>
    <dbReference type="NCBI Taxonomy" id="40199"/>
    <lineage>
        <taxon>Eukaryota</taxon>
        <taxon>Fungi</taxon>
        <taxon>Dikarya</taxon>
        <taxon>Ascomycota</taxon>
        <taxon>Pezizomycotina</taxon>
        <taxon>Sordariomycetes</taxon>
        <taxon>Hypocreomycetidae</taxon>
        <taxon>Hypocreales</taxon>
        <taxon>Nectriaceae</taxon>
        <taxon>Fusarium</taxon>
        <taxon>Fusarium tricinctum species complex</taxon>
    </lineage>
</organism>
<feature type="region of interest" description="Disordered" evidence="8">
    <location>
        <begin position="70"/>
        <end position="89"/>
    </location>
</feature>
<dbReference type="InterPro" id="IPR016130">
    <property type="entry name" value="Tyr_Pase_AS"/>
</dbReference>
<dbReference type="PROSITE" id="PS00383">
    <property type="entry name" value="TYR_PHOSPHATASE_1"/>
    <property type="match status" value="1"/>
</dbReference>
<evidence type="ECO:0000259" key="10">
    <source>
        <dbReference type="PROSITE" id="PS50054"/>
    </source>
</evidence>
<evidence type="ECO:0000256" key="4">
    <source>
        <dbReference type="ARBA" id="ARBA00022801"/>
    </source>
</evidence>
<proteinExistence type="inferred from homology"/>